<dbReference type="InterPro" id="IPR000740">
    <property type="entry name" value="GrpE"/>
</dbReference>
<dbReference type="PRINTS" id="PR00773">
    <property type="entry name" value="GRPEPROTEIN"/>
</dbReference>
<gene>
    <name evidence="10" type="primary">grpE</name>
    <name evidence="14" type="ORF">CJ191_06165</name>
</gene>
<dbReference type="GO" id="GO:0042803">
    <property type="term" value="F:protein homodimerization activity"/>
    <property type="evidence" value="ECO:0007669"/>
    <property type="project" value="InterPro"/>
</dbReference>
<organism evidence="14 15">
    <name type="scientific">Aerococcus viridans</name>
    <dbReference type="NCBI Taxonomy" id="1377"/>
    <lineage>
        <taxon>Bacteria</taxon>
        <taxon>Bacillati</taxon>
        <taxon>Bacillota</taxon>
        <taxon>Bacilli</taxon>
        <taxon>Lactobacillales</taxon>
        <taxon>Aerococcaceae</taxon>
        <taxon>Aerococcus</taxon>
    </lineage>
</organism>
<dbReference type="SUPFAM" id="SSF51064">
    <property type="entry name" value="Head domain of nucleotide exchange factor GrpE"/>
    <property type="match status" value="1"/>
</dbReference>
<evidence type="ECO:0000256" key="6">
    <source>
        <dbReference type="ARBA" id="ARBA00023186"/>
    </source>
</evidence>
<evidence type="ECO:0000256" key="10">
    <source>
        <dbReference type="HAMAP-Rule" id="MF_01151"/>
    </source>
</evidence>
<dbReference type="Proteomes" id="UP000235701">
    <property type="component" value="Unassembled WGS sequence"/>
</dbReference>
<evidence type="ECO:0000256" key="5">
    <source>
        <dbReference type="ARBA" id="ARBA00023016"/>
    </source>
</evidence>
<keyword evidence="5 10" id="KW-0346">Stress response</keyword>
<comment type="similarity">
    <text evidence="2 10 11">Belongs to the GrpE family.</text>
</comment>
<dbReference type="GO" id="GO:0005737">
    <property type="term" value="C:cytoplasm"/>
    <property type="evidence" value="ECO:0007669"/>
    <property type="project" value="UniProtKB-SubCell"/>
</dbReference>
<dbReference type="PANTHER" id="PTHR21237:SF23">
    <property type="entry name" value="GRPE PROTEIN HOMOLOG, MITOCHONDRIAL"/>
    <property type="match status" value="1"/>
</dbReference>
<dbReference type="Pfam" id="PF01025">
    <property type="entry name" value="GrpE"/>
    <property type="match status" value="1"/>
</dbReference>
<dbReference type="OrthoDB" id="9812586at2"/>
<dbReference type="GO" id="GO:0000774">
    <property type="term" value="F:adenyl-nucleotide exchange factor activity"/>
    <property type="evidence" value="ECO:0007669"/>
    <property type="project" value="InterPro"/>
</dbReference>
<dbReference type="FunFam" id="2.30.22.10:FF:000001">
    <property type="entry name" value="Protein GrpE"/>
    <property type="match status" value="1"/>
</dbReference>
<evidence type="ECO:0000256" key="3">
    <source>
        <dbReference type="ARBA" id="ARBA00011738"/>
    </source>
</evidence>
<evidence type="ECO:0000256" key="8">
    <source>
        <dbReference type="ARBA" id="ARBA00072274"/>
    </source>
</evidence>
<evidence type="ECO:0000256" key="13">
    <source>
        <dbReference type="SAM" id="MobiDB-lite"/>
    </source>
</evidence>
<feature type="region of interest" description="Disordered" evidence="13">
    <location>
        <begin position="1"/>
        <end position="23"/>
    </location>
</feature>
<comment type="caution">
    <text evidence="14">The sequence shown here is derived from an EMBL/GenBank/DDBJ whole genome shotgun (WGS) entry which is preliminary data.</text>
</comment>
<dbReference type="CDD" id="cd00446">
    <property type="entry name" value="GrpE"/>
    <property type="match status" value="1"/>
</dbReference>
<sequence>MDDNQQDLNVDEEISETDVQDEQAEVETETVVEDSELASLQADLSAKEDQIMRLSAEIQNMHRRNQTERESASKYRSQSLAKGILPAIDNLERALELAQDDESSQQLVKGIEMVHASLLQALADEGIEVIDPKGETFDPNFHQSVSAVPAEEGQQAEEVVDVFQKGYVLKDRVLRPAMVTIAQ</sequence>
<evidence type="ECO:0000256" key="11">
    <source>
        <dbReference type="RuleBase" id="RU004478"/>
    </source>
</evidence>
<dbReference type="EMBL" id="PNHQ01000013">
    <property type="protein sequence ID" value="PMC79566.1"/>
    <property type="molecule type" value="Genomic_DNA"/>
</dbReference>
<dbReference type="GO" id="GO:0006457">
    <property type="term" value="P:protein folding"/>
    <property type="evidence" value="ECO:0007669"/>
    <property type="project" value="InterPro"/>
</dbReference>
<reference evidence="14 15" key="1">
    <citation type="submission" date="2017-09" db="EMBL/GenBank/DDBJ databases">
        <title>Bacterial strain isolated from the female urinary microbiota.</title>
        <authorList>
            <person name="Thomas-White K."/>
            <person name="Kumar N."/>
            <person name="Forster S."/>
            <person name="Putonti C."/>
            <person name="Lawley T."/>
            <person name="Wolfe A.J."/>
        </authorList>
    </citation>
    <scope>NUCLEOTIDE SEQUENCE [LARGE SCALE GENOMIC DNA]</scope>
    <source>
        <strain evidence="14 15">UMB0240</strain>
    </source>
</reference>
<dbReference type="GO" id="GO:0051087">
    <property type="term" value="F:protein-folding chaperone binding"/>
    <property type="evidence" value="ECO:0007669"/>
    <property type="project" value="InterPro"/>
</dbReference>
<dbReference type="HAMAP" id="MF_01151">
    <property type="entry name" value="GrpE"/>
    <property type="match status" value="1"/>
</dbReference>
<dbReference type="NCBIfam" id="NF010738">
    <property type="entry name" value="PRK14140.1"/>
    <property type="match status" value="1"/>
</dbReference>
<evidence type="ECO:0000256" key="4">
    <source>
        <dbReference type="ARBA" id="ARBA00022490"/>
    </source>
</evidence>
<evidence type="ECO:0000256" key="12">
    <source>
        <dbReference type="SAM" id="Coils"/>
    </source>
</evidence>
<evidence type="ECO:0000256" key="7">
    <source>
        <dbReference type="ARBA" id="ARBA00053401"/>
    </source>
</evidence>
<evidence type="ECO:0000256" key="9">
    <source>
        <dbReference type="ARBA" id="ARBA00076414"/>
    </source>
</evidence>
<dbReference type="Gene3D" id="3.90.20.20">
    <property type="match status" value="1"/>
</dbReference>
<comment type="function">
    <text evidence="7 10">Participates actively in the response to hyperosmotic and heat shock by preventing the aggregation of stress-denatured proteins, in association with DnaK and GrpE. It is the nucleotide exchange factor for DnaK and may function as a thermosensor. Unfolded proteins bind initially to DnaJ; upon interaction with the DnaJ-bound protein, DnaK hydrolyzes its bound ATP, resulting in the formation of a stable complex. GrpE releases ADP from DnaK; ATP binding to DnaK triggers the release of the substrate protein, thus completing the reaction cycle. Several rounds of ATP-dependent interactions between DnaJ, DnaK and GrpE are required for fully efficient folding.</text>
</comment>
<evidence type="ECO:0000313" key="15">
    <source>
        <dbReference type="Proteomes" id="UP000235701"/>
    </source>
</evidence>
<dbReference type="InterPro" id="IPR013805">
    <property type="entry name" value="GrpE_CC"/>
</dbReference>
<comment type="subcellular location">
    <subcellularLocation>
        <location evidence="1 10">Cytoplasm</location>
    </subcellularLocation>
</comment>
<dbReference type="GO" id="GO:0051082">
    <property type="term" value="F:unfolded protein binding"/>
    <property type="evidence" value="ECO:0007669"/>
    <property type="project" value="TreeGrafter"/>
</dbReference>
<dbReference type="NCBIfam" id="NF010759">
    <property type="entry name" value="PRK14162.1"/>
    <property type="match status" value="1"/>
</dbReference>
<keyword evidence="12" id="KW-0175">Coiled coil</keyword>
<accession>A0A2N6UDD3</accession>
<comment type="subunit">
    <text evidence="3 10">Homodimer.</text>
</comment>
<dbReference type="Gene3D" id="2.30.22.10">
    <property type="entry name" value="Head domain of nucleotide exchange factor GrpE"/>
    <property type="match status" value="1"/>
</dbReference>
<dbReference type="PANTHER" id="PTHR21237">
    <property type="entry name" value="GRPE PROTEIN"/>
    <property type="match status" value="1"/>
</dbReference>
<protein>
    <recommendedName>
        <fullName evidence="8 10">Protein GrpE</fullName>
    </recommendedName>
    <alternativeName>
        <fullName evidence="9 10">HSP-70 cofactor</fullName>
    </alternativeName>
</protein>
<evidence type="ECO:0000313" key="14">
    <source>
        <dbReference type="EMBL" id="PMC79566.1"/>
    </source>
</evidence>
<keyword evidence="4 10" id="KW-0963">Cytoplasm</keyword>
<dbReference type="AlphaFoldDB" id="A0A2N6UDD3"/>
<dbReference type="InterPro" id="IPR009012">
    <property type="entry name" value="GrpE_head"/>
</dbReference>
<dbReference type="SUPFAM" id="SSF58014">
    <property type="entry name" value="Coiled-coil domain of nucleotide exchange factor GrpE"/>
    <property type="match status" value="1"/>
</dbReference>
<keyword evidence="15" id="KW-1185">Reference proteome</keyword>
<evidence type="ECO:0000256" key="1">
    <source>
        <dbReference type="ARBA" id="ARBA00004496"/>
    </source>
</evidence>
<dbReference type="RefSeq" id="WP_070468782.1">
    <property type="nucleotide sequence ID" value="NZ_PNHQ01000013.1"/>
</dbReference>
<proteinExistence type="inferred from homology"/>
<evidence type="ECO:0000256" key="2">
    <source>
        <dbReference type="ARBA" id="ARBA00009054"/>
    </source>
</evidence>
<keyword evidence="6 10" id="KW-0143">Chaperone</keyword>
<feature type="coiled-coil region" evidence="12">
    <location>
        <begin position="37"/>
        <end position="64"/>
    </location>
</feature>
<name>A0A2N6UDD3_9LACT</name>